<dbReference type="InterPro" id="IPR019734">
    <property type="entry name" value="TPR_rpt"/>
</dbReference>
<comment type="catalytic activity">
    <reaction evidence="1">
        <text>[protein]-peptidylproline (omega=180) = [protein]-peptidylproline (omega=0)</text>
        <dbReference type="Rhea" id="RHEA:16237"/>
        <dbReference type="Rhea" id="RHEA-COMP:10747"/>
        <dbReference type="Rhea" id="RHEA-COMP:10748"/>
        <dbReference type="ChEBI" id="CHEBI:83833"/>
        <dbReference type="ChEBI" id="CHEBI:83834"/>
        <dbReference type="EC" id="5.2.1.8"/>
    </reaction>
</comment>
<dbReference type="OrthoDB" id="433738at2759"/>
<dbReference type="AlphaFoldDB" id="A0A1J4MF77"/>
<keyword evidence="8" id="KW-1185">Reference proteome</keyword>
<keyword evidence="4" id="KW-0413">Isomerase</keyword>
<dbReference type="PANTHER" id="PTHR46512:SF9">
    <property type="entry name" value="PEPTIDYLPROLYL ISOMERASE"/>
    <property type="match status" value="1"/>
</dbReference>
<dbReference type="Gene3D" id="1.25.40.10">
    <property type="entry name" value="Tetratricopeptide repeat domain"/>
    <property type="match status" value="1"/>
</dbReference>
<dbReference type="SUPFAM" id="SSF48452">
    <property type="entry name" value="TPR-like"/>
    <property type="match status" value="1"/>
</dbReference>
<evidence type="ECO:0000313" key="7">
    <source>
        <dbReference type="EMBL" id="OII72123.1"/>
    </source>
</evidence>
<dbReference type="EC" id="5.2.1.8" evidence="2"/>
<evidence type="ECO:0000256" key="6">
    <source>
        <dbReference type="SAM" id="MobiDB-lite"/>
    </source>
</evidence>
<evidence type="ECO:0000313" key="8">
    <source>
        <dbReference type="Proteomes" id="UP000186176"/>
    </source>
</evidence>
<evidence type="ECO:0000256" key="4">
    <source>
        <dbReference type="ARBA" id="ARBA00023235"/>
    </source>
</evidence>
<organism evidence="7 8">
    <name type="scientific">Cryptosporidium ubiquitum</name>
    <dbReference type="NCBI Taxonomy" id="857276"/>
    <lineage>
        <taxon>Eukaryota</taxon>
        <taxon>Sar</taxon>
        <taxon>Alveolata</taxon>
        <taxon>Apicomplexa</taxon>
        <taxon>Conoidasida</taxon>
        <taxon>Coccidia</taxon>
        <taxon>Eucoccidiorida</taxon>
        <taxon>Eimeriorina</taxon>
        <taxon>Cryptosporidiidae</taxon>
        <taxon>Cryptosporidium</taxon>
    </lineage>
</organism>
<dbReference type="PANTHER" id="PTHR46512">
    <property type="entry name" value="PEPTIDYLPROLYL ISOMERASE"/>
    <property type="match status" value="1"/>
</dbReference>
<dbReference type="PROSITE" id="PS50005">
    <property type="entry name" value="TPR"/>
    <property type="match status" value="1"/>
</dbReference>
<comment type="caution">
    <text evidence="7">The sequence shown here is derived from an EMBL/GenBank/DDBJ whole genome shotgun (WGS) entry which is preliminary data.</text>
</comment>
<dbReference type="Proteomes" id="UP000186176">
    <property type="component" value="Unassembled WGS sequence"/>
</dbReference>
<dbReference type="InterPro" id="IPR050754">
    <property type="entry name" value="FKBP4/5/8-like"/>
</dbReference>
<reference evidence="7 8" key="1">
    <citation type="submission" date="2016-10" db="EMBL/GenBank/DDBJ databases">
        <title>Reductive evolution of mitochondrial metabolism and differential evolution of invasion-related proteins in Cryptosporidium.</title>
        <authorList>
            <person name="Liu S."/>
            <person name="Roellig D.M."/>
            <person name="Guo Y."/>
            <person name="Li N."/>
            <person name="Frace M.A."/>
            <person name="Tang K."/>
            <person name="Zhang L."/>
            <person name="Feng Y."/>
            <person name="Xiao L."/>
        </authorList>
    </citation>
    <scope>NUCLEOTIDE SEQUENCE [LARGE SCALE GENOMIC DNA]</scope>
    <source>
        <strain evidence="7">39726</strain>
    </source>
</reference>
<name>A0A1J4MF77_9CRYT</name>
<feature type="compositionally biased region" description="Basic and acidic residues" evidence="6">
    <location>
        <begin position="1"/>
        <end position="14"/>
    </location>
</feature>
<keyword evidence="5" id="KW-0802">TPR repeat</keyword>
<dbReference type="RefSeq" id="XP_028873695.1">
    <property type="nucleotide sequence ID" value="XM_029018468.1"/>
</dbReference>
<evidence type="ECO:0000256" key="1">
    <source>
        <dbReference type="ARBA" id="ARBA00000971"/>
    </source>
</evidence>
<dbReference type="SMART" id="SM00028">
    <property type="entry name" value="TPR"/>
    <property type="match status" value="2"/>
</dbReference>
<keyword evidence="3" id="KW-0697">Rotamase</keyword>
<dbReference type="GO" id="GO:0003755">
    <property type="term" value="F:peptidyl-prolyl cis-trans isomerase activity"/>
    <property type="evidence" value="ECO:0007669"/>
    <property type="project" value="UniProtKB-EC"/>
</dbReference>
<dbReference type="VEuPathDB" id="CryptoDB:cubi_01456"/>
<dbReference type="InterPro" id="IPR011990">
    <property type="entry name" value="TPR-like_helical_dom_sf"/>
</dbReference>
<feature type="region of interest" description="Disordered" evidence="6">
    <location>
        <begin position="1"/>
        <end position="37"/>
    </location>
</feature>
<dbReference type="EMBL" id="LRBP01000025">
    <property type="protein sequence ID" value="OII72123.1"/>
    <property type="molecule type" value="Genomic_DNA"/>
</dbReference>
<evidence type="ECO:0000256" key="5">
    <source>
        <dbReference type="PROSITE-ProRule" id="PRU00339"/>
    </source>
</evidence>
<sequence length="250" mass="29425">MGEKADEISHDMNCRDTFGSQPNEDLTPSAKEKGNEEYNNKEYEKAIENWLRAYRSCCYILSKNVYSEMPEKDREIRVMKMKLDSNLSLAYLKLQDYSNTLHYANKALEYEPNNLKALHHKSQALFELSEYKQCIECADIALKVEPNNIVFKKIRHNALLKQKRYISKSKKIVSCILFILKKMTSEKSEALFNNSKNNREFDGRPKKYLIRTLIEYFNSFFNTRIGRYFINTISKICPTRAVNYLKIGNF</sequence>
<accession>A0A1J4MF77</accession>
<proteinExistence type="predicted"/>
<evidence type="ECO:0000256" key="3">
    <source>
        <dbReference type="ARBA" id="ARBA00023110"/>
    </source>
</evidence>
<feature type="repeat" description="TPR" evidence="5">
    <location>
        <begin position="81"/>
        <end position="114"/>
    </location>
</feature>
<gene>
    <name evidence="7" type="ORF">cubi_01456</name>
</gene>
<dbReference type="GeneID" id="39978247"/>
<protein>
    <recommendedName>
        <fullName evidence="2">peptidylprolyl isomerase</fullName>
        <ecNumber evidence="2">5.2.1.8</ecNumber>
    </recommendedName>
</protein>
<evidence type="ECO:0000256" key="2">
    <source>
        <dbReference type="ARBA" id="ARBA00013194"/>
    </source>
</evidence>